<dbReference type="EMBL" id="MU167364">
    <property type="protein sequence ID" value="KAG0141966.1"/>
    <property type="molecule type" value="Genomic_DNA"/>
</dbReference>
<evidence type="ECO:0000256" key="1">
    <source>
        <dbReference type="SAM" id="MobiDB-lite"/>
    </source>
</evidence>
<feature type="region of interest" description="Disordered" evidence="1">
    <location>
        <begin position="1"/>
        <end position="57"/>
    </location>
</feature>
<proteinExistence type="predicted"/>
<dbReference type="AlphaFoldDB" id="A0A9P6T7I6"/>
<keyword evidence="3" id="KW-1185">Reference proteome</keyword>
<reference evidence="2" key="1">
    <citation type="submission" date="2013-11" db="EMBL/GenBank/DDBJ databases">
        <title>Genome sequence of the fusiform rust pathogen reveals effectors for host alternation and coevolution with pine.</title>
        <authorList>
            <consortium name="DOE Joint Genome Institute"/>
            <person name="Smith K."/>
            <person name="Pendleton A."/>
            <person name="Kubisiak T."/>
            <person name="Anderson C."/>
            <person name="Salamov A."/>
            <person name="Aerts A."/>
            <person name="Riley R."/>
            <person name="Clum A."/>
            <person name="Lindquist E."/>
            <person name="Ence D."/>
            <person name="Campbell M."/>
            <person name="Kronenberg Z."/>
            <person name="Feau N."/>
            <person name="Dhillon B."/>
            <person name="Hamelin R."/>
            <person name="Burleigh J."/>
            <person name="Smith J."/>
            <person name="Yandell M."/>
            <person name="Nelson C."/>
            <person name="Grigoriev I."/>
            <person name="Davis J."/>
        </authorList>
    </citation>
    <scope>NUCLEOTIDE SEQUENCE</scope>
    <source>
        <strain evidence="2">G11</strain>
    </source>
</reference>
<sequence>MTKIPKSQLLLGGGPLGLPGAPLRPGPQDRCLKSPGQGPRAPWACPAPGASVSEHPTAPLRADYPHCPSLRLILSAKIMPPKTQQSDPNLEKLVRMRGNGRANFVGAEFVSRSVPRTVKSINTGVCESDDEYNTRSNASDFRHALFDNASWPEPIEIEEHSEVDELMARSREEPNLGFEFEGVRS</sequence>
<dbReference type="Proteomes" id="UP000886653">
    <property type="component" value="Unassembled WGS sequence"/>
</dbReference>
<comment type="caution">
    <text evidence="2">The sequence shown here is derived from an EMBL/GenBank/DDBJ whole genome shotgun (WGS) entry which is preliminary data.</text>
</comment>
<evidence type="ECO:0000313" key="2">
    <source>
        <dbReference type="EMBL" id="KAG0141966.1"/>
    </source>
</evidence>
<organism evidence="2 3">
    <name type="scientific">Cronartium quercuum f. sp. fusiforme G11</name>
    <dbReference type="NCBI Taxonomy" id="708437"/>
    <lineage>
        <taxon>Eukaryota</taxon>
        <taxon>Fungi</taxon>
        <taxon>Dikarya</taxon>
        <taxon>Basidiomycota</taxon>
        <taxon>Pucciniomycotina</taxon>
        <taxon>Pucciniomycetes</taxon>
        <taxon>Pucciniales</taxon>
        <taxon>Coleosporiaceae</taxon>
        <taxon>Cronartium</taxon>
    </lineage>
</organism>
<gene>
    <name evidence="2" type="ORF">CROQUDRAFT_98089</name>
</gene>
<evidence type="ECO:0000313" key="3">
    <source>
        <dbReference type="Proteomes" id="UP000886653"/>
    </source>
</evidence>
<protein>
    <submittedName>
        <fullName evidence="2">Uncharacterized protein</fullName>
    </submittedName>
</protein>
<name>A0A9P6T7I6_9BASI</name>
<accession>A0A9P6T7I6</accession>